<evidence type="ECO:0000313" key="1">
    <source>
        <dbReference type="EMBL" id="MCT2043388.1"/>
    </source>
</evidence>
<reference evidence="1 2" key="1">
    <citation type="submission" date="2022-04" db="EMBL/GenBank/DDBJ databases">
        <title>Human microbiome associated bacterial genomes.</title>
        <authorList>
            <person name="Sandstrom S."/>
            <person name="Salamzade R."/>
            <person name="Kalan L.R."/>
        </authorList>
    </citation>
    <scope>NUCLEOTIDE SEQUENCE [LARGE SCALE GENOMIC DNA]</scope>
    <source>
        <strain evidence="2">p3-SID1799</strain>
    </source>
</reference>
<comment type="caution">
    <text evidence="1">The sequence shown here is derived from an EMBL/GenBank/DDBJ whole genome shotgun (WGS) entry which is preliminary data.</text>
</comment>
<dbReference type="EMBL" id="JALXSQ010000040">
    <property type="protein sequence ID" value="MCT2043388.1"/>
    <property type="molecule type" value="Genomic_DNA"/>
</dbReference>
<proteinExistence type="predicted"/>
<organism evidence="1 2">
    <name type="scientific">Pseudoclavibacter albus</name>
    <dbReference type="NCBI Taxonomy" id="272241"/>
    <lineage>
        <taxon>Bacteria</taxon>
        <taxon>Bacillati</taxon>
        <taxon>Actinomycetota</taxon>
        <taxon>Actinomycetes</taxon>
        <taxon>Micrococcales</taxon>
        <taxon>Microbacteriaceae</taxon>
        <taxon>Pseudoclavibacter</taxon>
    </lineage>
</organism>
<sequence length="75" mass="8458">PLRFVDGCVVAQRSCGCEEWSALRVAMLCWHHVSSHFRRTHFLDCIQKSGMTAGMSVVPRMLSALFNFDASESRP</sequence>
<dbReference type="Proteomes" id="UP001525379">
    <property type="component" value="Unassembled WGS sequence"/>
</dbReference>
<name>A0ABT2HYJ3_9MICO</name>
<evidence type="ECO:0000313" key="2">
    <source>
        <dbReference type="Proteomes" id="UP001525379"/>
    </source>
</evidence>
<feature type="non-terminal residue" evidence="1">
    <location>
        <position position="1"/>
    </location>
</feature>
<accession>A0ABT2HYJ3</accession>
<gene>
    <name evidence="1" type="ORF">M3D15_08630</name>
</gene>
<dbReference type="RefSeq" id="WP_260104561.1">
    <property type="nucleotide sequence ID" value="NZ_JALXSQ010000040.1"/>
</dbReference>
<keyword evidence="2" id="KW-1185">Reference proteome</keyword>
<protein>
    <submittedName>
        <fullName evidence="1">Uncharacterized protein</fullName>
    </submittedName>
</protein>